<name>A0ABY7THX6_9SPHN</name>
<accession>A0ABY7THX6</accession>
<evidence type="ECO:0000313" key="2">
    <source>
        <dbReference type="EMBL" id="WCT72813.1"/>
    </source>
</evidence>
<gene>
    <name evidence="2" type="ORF">PQ455_14380</name>
</gene>
<dbReference type="InterPro" id="IPR025961">
    <property type="entry name" value="Metal_resist"/>
</dbReference>
<proteinExistence type="predicted"/>
<dbReference type="EMBL" id="CP117411">
    <property type="protein sequence ID" value="WCT72813.1"/>
    <property type="molecule type" value="Genomic_DNA"/>
</dbReference>
<sequence length="153" mass="16359">MKGLRIALIVSIVVNIFLLGGIAGAAWRWHRVMESPRLAVGGAGRLRAAAKALPEAKRAAYLDTLRAAVRESRPDLRAGRTARIAAMDGFVAPDWRPAEVSAALDRARAADMAVRTRVERGLVAAAAGLNVAERQALADGLRRAGPLRQPRKP</sequence>
<evidence type="ECO:0000313" key="3">
    <source>
        <dbReference type="Proteomes" id="UP001220395"/>
    </source>
</evidence>
<dbReference type="RefSeq" id="WP_273686784.1">
    <property type="nucleotide sequence ID" value="NZ_CP117411.1"/>
</dbReference>
<protein>
    <submittedName>
        <fullName evidence="2">Periplasmic heavy metal sensor</fullName>
    </submittedName>
</protein>
<keyword evidence="3" id="KW-1185">Reference proteome</keyword>
<keyword evidence="1" id="KW-0472">Membrane</keyword>
<reference evidence="2 3" key="1">
    <citation type="submission" date="2023-02" db="EMBL/GenBank/DDBJ databases">
        <title>Genome sequence of Sphingomonas naphthae.</title>
        <authorList>
            <person name="Kim S."/>
            <person name="Heo J."/>
            <person name="Kwon S.-W."/>
        </authorList>
    </citation>
    <scope>NUCLEOTIDE SEQUENCE [LARGE SCALE GENOMIC DNA]</scope>
    <source>
        <strain evidence="2 3">KACC 18716</strain>
    </source>
</reference>
<keyword evidence="1" id="KW-1133">Transmembrane helix</keyword>
<evidence type="ECO:0000256" key="1">
    <source>
        <dbReference type="SAM" id="Phobius"/>
    </source>
</evidence>
<organism evidence="2 3">
    <name type="scientific">Sphingomonas naphthae</name>
    <dbReference type="NCBI Taxonomy" id="1813468"/>
    <lineage>
        <taxon>Bacteria</taxon>
        <taxon>Pseudomonadati</taxon>
        <taxon>Pseudomonadota</taxon>
        <taxon>Alphaproteobacteria</taxon>
        <taxon>Sphingomonadales</taxon>
        <taxon>Sphingomonadaceae</taxon>
        <taxon>Sphingomonas</taxon>
    </lineage>
</organism>
<feature type="transmembrane region" description="Helical" evidence="1">
    <location>
        <begin position="6"/>
        <end position="27"/>
    </location>
</feature>
<dbReference type="Proteomes" id="UP001220395">
    <property type="component" value="Chromosome"/>
</dbReference>
<keyword evidence="1" id="KW-0812">Transmembrane</keyword>
<dbReference type="Pfam" id="PF13801">
    <property type="entry name" value="Metal_resist"/>
    <property type="match status" value="1"/>
</dbReference>